<gene>
    <name evidence="3" type="ORF">H8792_011360</name>
</gene>
<feature type="domain" description="Sulfide dehydrogenase [flavocytochrome c] flavoprotein chain central" evidence="2">
    <location>
        <begin position="179"/>
        <end position="307"/>
    </location>
</feature>
<dbReference type="EMBL" id="JACBGI020000033">
    <property type="protein sequence ID" value="MBF6058942.1"/>
    <property type="molecule type" value="Genomic_DNA"/>
</dbReference>
<dbReference type="Pfam" id="PF21706">
    <property type="entry name" value="FCSD_central"/>
    <property type="match status" value="1"/>
</dbReference>
<dbReference type="InterPro" id="IPR049386">
    <property type="entry name" value="FCSD_central"/>
</dbReference>
<dbReference type="Gene3D" id="3.50.50.60">
    <property type="entry name" value="FAD/NAD(P)-binding domain"/>
    <property type="match status" value="2"/>
</dbReference>
<accession>A0ABS0BYS9</accession>
<dbReference type="RefSeq" id="WP_185979086.1">
    <property type="nucleotide sequence ID" value="NZ_JACBGI020000033.1"/>
</dbReference>
<dbReference type="InterPro" id="IPR006311">
    <property type="entry name" value="TAT_signal"/>
</dbReference>
<dbReference type="Proteomes" id="UP001193680">
    <property type="component" value="Unassembled WGS sequence"/>
</dbReference>
<evidence type="ECO:0000313" key="3">
    <source>
        <dbReference type="EMBL" id="MBF6058942.1"/>
    </source>
</evidence>
<dbReference type="SUPFAM" id="SSF51905">
    <property type="entry name" value="FAD/NAD(P)-binding domain"/>
    <property type="match status" value="2"/>
</dbReference>
<dbReference type="InterPro" id="IPR052541">
    <property type="entry name" value="SQRD"/>
</dbReference>
<dbReference type="InterPro" id="IPR023753">
    <property type="entry name" value="FAD/NAD-binding_dom"/>
</dbReference>
<sequence>MRKSTIDLEIRHAMWSRRRFLKTGAGILAGMAGLNALPIQAAADPHKIVVVGGGFGGATAAKYFKLWARESGLDVDVTLIDPNANYSSPILSGMVVTRQLEIDRLDFSFDRLRDVHNVNLLQDSVTAIDSAGKTVTLSDGTTTLPYDRLILAPGISFIDVEGWDKDKIPHGWSGRDQLQLLTQQLADFPEGGTFVLKVPAAPYRCPPGPYERASTVADYLQVQNKNARVIVLDAQADIAIESETFHDLYDEFGVEYYGNIQVQRVNSGDDEGNGKSITYVTLEKDIDGNVIGQSSEQTIEADVINLIGDHKAADLIFEAGLNDGNWAPVNPLTYESTISGKEFIHILGDSQGTPIVKAGQAANNEAKVCVDAILRILAGETPYGSPIVTVGCSAPVTQTKVNWAGNIWRYNAGTLQMEKYVGKFAPEPSEANWQPMLQWAHNLFADSFG</sequence>
<protein>
    <submittedName>
        <fullName evidence="3">NAD(P)/FAD-dependent oxidoreductase</fullName>
    </submittedName>
</protein>
<evidence type="ECO:0000313" key="4">
    <source>
        <dbReference type="Proteomes" id="UP001193680"/>
    </source>
</evidence>
<comment type="caution">
    <text evidence="3">The sequence shown here is derived from an EMBL/GenBank/DDBJ whole genome shotgun (WGS) entry which is preliminary data.</text>
</comment>
<dbReference type="PANTHER" id="PTHR43755:SF1">
    <property type="entry name" value="FAD-DEPENDENT PYRIDINE NUCLEOTIDE-DISULPHIDE OXIDOREDUCTASE"/>
    <property type="match status" value="1"/>
</dbReference>
<organism evidence="3 4">
    <name type="scientific">Thiomicrorhabdus heinhorstiae</name>
    <dbReference type="NCBI Taxonomy" id="2748010"/>
    <lineage>
        <taxon>Bacteria</taxon>
        <taxon>Pseudomonadati</taxon>
        <taxon>Pseudomonadota</taxon>
        <taxon>Gammaproteobacteria</taxon>
        <taxon>Thiotrichales</taxon>
        <taxon>Piscirickettsiaceae</taxon>
        <taxon>Thiomicrorhabdus</taxon>
    </lineage>
</organism>
<dbReference type="PROSITE" id="PS51318">
    <property type="entry name" value="TAT"/>
    <property type="match status" value="1"/>
</dbReference>
<dbReference type="PANTHER" id="PTHR43755">
    <property type="match status" value="1"/>
</dbReference>
<evidence type="ECO:0000259" key="2">
    <source>
        <dbReference type="Pfam" id="PF21706"/>
    </source>
</evidence>
<feature type="domain" description="FAD/NAD(P)-binding" evidence="1">
    <location>
        <begin position="47"/>
        <end position="156"/>
    </location>
</feature>
<dbReference type="Pfam" id="PF07992">
    <property type="entry name" value="Pyr_redox_2"/>
    <property type="match status" value="1"/>
</dbReference>
<dbReference type="InterPro" id="IPR036188">
    <property type="entry name" value="FAD/NAD-bd_sf"/>
</dbReference>
<proteinExistence type="predicted"/>
<keyword evidence="4" id="KW-1185">Reference proteome</keyword>
<evidence type="ECO:0000259" key="1">
    <source>
        <dbReference type="Pfam" id="PF07992"/>
    </source>
</evidence>
<reference evidence="3 4" key="1">
    <citation type="submission" date="2020-11" db="EMBL/GenBank/DDBJ databases">
        <title>Sulfur oxidizing isolate from Hospital Hole Sinkhole.</title>
        <authorList>
            <person name="Scott K.M."/>
        </authorList>
    </citation>
    <scope>NUCLEOTIDE SEQUENCE [LARGE SCALE GENOMIC DNA]</scope>
    <source>
        <strain evidence="3 4">HH1</strain>
    </source>
</reference>
<name>A0ABS0BYS9_9GAMM</name>